<dbReference type="EMBL" id="MFUU01000019">
    <property type="protein sequence ID" value="OGI85745.1"/>
    <property type="molecule type" value="Genomic_DNA"/>
</dbReference>
<organism evidence="2 3">
    <name type="scientific">Candidatus Nomurabacteria bacterium RIFCSPLOWO2_01_FULL_39_17</name>
    <dbReference type="NCBI Taxonomy" id="1801770"/>
    <lineage>
        <taxon>Bacteria</taxon>
        <taxon>Candidatus Nomuraibacteriota</taxon>
    </lineage>
</organism>
<dbReference type="Pfam" id="PF01145">
    <property type="entry name" value="Band_7"/>
    <property type="match status" value="1"/>
</dbReference>
<evidence type="ECO:0000313" key="2">
    <source>
        <dbReference type="EMBL" id="OGI85745.1"/>
    </source>
</evidence>
<sequence length="346" mass="38703">MYTLGLILTGIIILILLPFAAYSLAKDDWFFTLLESGNIKYIYFGDTLRRIIADVRGKKLDGHQLVDGEEERSFVEKTFRIYWVGVPLIASVKRFTIKPRKEWEETAGKAPTEWIRDFPAREVTSLRYAFPRPYLLMEVELGDRQTVNLLLICKFIVVDAYLPVVELKGDFFEFTGSILKGSVLDVLKKQKTMQDFINAPKGEGGILKELEKDSDLNEALRKHVGLRLVGIAIADWNPSDPKIREAMNKKFIAENEREATVIAADAYRQKREIDSQADAEAEKRLATARGARIKETVAQLAAASPGRPDLVVQAVAEVLQAEALPNLTTLVKGNAQPVVSVGGVKK</sequence>
<comment type="caution">
    <text evidence="2">The sequence shown here is derived from an EMBL/GenBank/DDBJ whole genome shotgun (WGS) entry which is preliminary data.</text>
</comment>
<dbReference type="AlphaFoldDB" id="A0A1F6WVG2"/>
<feature type="domain" description="Band 7" evidence="1">
    <location>
        <begin position="82"/>
        <end position="266"/>
    </location>
</feature>
<evidence type="ECO:0000259" key="1">
    <source>
        <dbReference type="Pfam" id="PF01145"/>
    </source>
</evidence>
<evidence type="ECO:0000313" key="3">
    <source>
        <dbReference type="Proteomes" id="UP000179352"/>
    </source>
</evidence>
<protein>
    <recommendedName>
        <fullName evidence="1">Band 7 domain-containing protein</fullName>
    </recommendedName>
</protein>
<reference evidence="2 3" key="1">
    <citation type="journal article" date="2016" name="Nat. Commun.">
        <title>Thousands of microbial genomes shed light on interconnected biogeochemical processes in an aquifer system.</title>
        <authorList>
            <person name="Anantharaman K."/>
            <person name="Brown C.T."/>
            <person name="Hug L.A."/>
            <person name="Sharon I."/>
            <person name="Castelle C.J."/>
            <person name="Probst A.J."/>
            <person name="Thomas B.C."/>
            <person name="Singh A."/>
            <person name="Wilkins M.J."/>
            <person name="Karaoz U."/>
            <person name="Brodie E.L."/>
            <person name="Williams K.H."/>
            <person name="Hubbard S.S."/>
            <person name="Banfield J.F."/>
        </authorList>
    </citation>
    <scope>NUCLEOTIDE SEQUENCE [LARGE SCALE GENOMIC DNA]</scope>
</reference>
<dbReference type="InterPro" id="IPR001107">
    <property type="entry name" value="Band_7"/>
</dbReference>
<dbReference type="STRING" id="1801770.A3A01_00130"/>
<accession>A0A1F6WVG2</accession>
<proteinExistence type="predicted"/>
<name>A0A1F6WVG2_9BACT</name>
<gene>
    <name evidence="2" type="ORF">A3A01_00130</name>
</gene>
<dbReference type="Proteomes" id="UP000179352">
    <property type="component" value="Unassembled WGS sequence"/>
</dbReference>